<reference evidence="2 3" key="1">
    <citation type="submission" date="2023-09" db="EMBL/GenBank/DDBJ databases">
        <title>The genome sequence of Streptomyces anthocyanicus.</title>
        <authorList>
            <person name="Mo P."/>
        </authorList>
    </citation>
    <scope>NUCLEOTIDE SEQUENCE [LARGE SCALE GENOMIC DNA]</scope>
    <source>
        <strain evidence="2 3">JCM 4387</strain>
    </source>
</reference>
<organism evidence="2 3">
    <name type="scientific">Streptomyces violaceus</name>
    <name type="common">Streptomyces venezuelae</name>
    <dbReference type="NCBI Taxonomy" id="1936"/>
    <lineage>
        <taxon>Bacteria</taxon>
        <taxon>Bacillati</taxon>
        <taxon>Actinomycetota</taxon>
        <taxon>Actinomycetes</taxon>
        <taxon>Kitasatosporales</taxon>
        <taxon>Streptomycetaceae</taxon>
        <taxon>Streptomyces</taxon>
    </lineage>
</organism>
<evidence type="ECO:0000313" key="2">
    <source>
        <dbReference type="EMBL" id="WND19634.1"/>
    </source>
</evidence>
<sequence length="74" mass="7462">MAAGTLLGLLAAVVNLAGMWSALALLSVRPVLTLPWQALGTTAAACALLAVVSATLPAATALRRRPVELAGVRE</sequence>
<name>A0ABY9U9Q3_STRVL</name>
<gene>
    <name evidence="2" type="ORF">RI060_20765</name>
</gene>
<evidence type="ECO:0008006" key="4">
    <source>
        <dbReference type="Google" id="ProtNLM"/>
    </source>
</evidence>
<keyword evidence="3" id="KW-1185">Reference proteome</keyword>
<evidence type="ECO:0000313" key="3">
    <source>
        <dbReference type="Proteomes" id="UP001249394"/>
    </source>
</evidence>
<keyword evidence="1" id="KW-0472">Membrane</keyword>
<keyword evidence="1" id="KW-0812">Transmembrane</keyword>
<keyword evidence="1" id="KW-1133">Transmembrane helix</keyword>
<protein>
    <recommendedName>
        <fullName evidence="4">ABC3 transporter permease protein domain-containing protein</fullName>
    </recommendedName>
</protein>
<dbReference type="Proteomes" id="UP001249394">
    <property type="component" value="Chromosome"/>
</dbReference>
<accession>A0ABY9U9Q3</accession>
<feature type="transmembrane region" description="Helical" evidence="1">
    <location>
        <begin position="34"/>
        <end position="56"/>
    </location>
</feature>
<evidence type="ECO:0000256" key="1">
    <source>
        <dbReference type="SAM" id="Phobius"/>
    </source>
</evidence>
<proteinExistence type="predicted"/>
<dbReference type="EMBL" id="CP134213">
    <property type="protein sequence ID" value="WND19634.1"/>
    <property type="molecule type" value="Genomic_DNA"/>
</dbReference>